<keyword evidence="8" id="KW-0963">Cytoplasm</keyword>
<evidence type="ECO:0000256" key="7">
    <source>
        <dbReference type="ARBA" id="ARBA00022448"/>
    </source>
</evidence>
<keyword evidence="14" id="KW-0007">Acetylation</keyword>
<dbReference type="InterPro" id="IPR010989">
    <property type="entry name" value="SNARE"/>
</dbReference>
<protein>
    <recommendedName>
        <fullName evidence="23">Syntaxin-17</fullName>
    </recommendedName>
</protein>
<dbReference type="EMBL" id="DYDO01000005">
    <property type="protein sequence ID" value="DBA24747.1"/>
    <property type="molecule type" value="Genomic_DNA"/>
</dbReference>
<evidence type="ECO:0000256" key="10">
    <source>
        <dbReference type="ARBA" id="ARBA00022692"/>
    </source>
</evidence>
<dbReference type="Pfam" id="PF26585">
    <property type="entry name" value="STX17_N"/>
    <property type="match status" value="1"/>
</dbReference>
<dbReference type="PROSITE" id="PS50192">
    <property type="entry name" value="T_SNARE"/>
    <property type="match status" value="1"/>
</dbReference>
<dbReference type="Proteomes" id="UP001181693">
    <property type="component" value="Unassembled WGS sequence"/>
</dbReference>
<dbReference type="GO" id="GO:0006887">
    <property type="term" value="P:exocytosis"/>
    <property type="evidence" value="ECO:0007669"/>
    <property type="project" value="TreeGrafter"/>
</dbReference>
<dbReference type="GO" id="GO:0030868">
    <property type="term" value="C:smooth endoplasmic reticulum membrane"/>
    <property type="evidence" value="ECO:0007669"/>
    <property type="project" value="UniProtKB-SubCell"/>
</dbReference>
<dbReference type="GO" id="GO:0033116">
    <property type="term" value="C:endoplasmic reticulum-Golgi intermediate compartment membrane"/>
    <property type="evidence" value="ECO:0007669"/>
    <property type="project" value="UniProtKB-SubCell"/>
</dbReference>
<dbReference type="GO" id="GO:0006886">
    <property type="term" value="P:intracellular protein transport"/>
    <property type="evidence" value="ECO:0007669"/>
    <property type="project" value="TreeGrafter"/>
</dbReference>
<evidence type="ECO:0000256" key="22">
    <source>
        <dbReference type="ARBA" id="ARBA00060365"/>
    </source>
</evidence>
<evidence type="ECO:0000256" key="4">
    <source>
        <dbReference type="ARBA" id="ARBA00004542"/>
    </source>
</evidence>
<evidence type="ECO:0000256" key="16">
    <source>
        <dbReference type="ARBA" id="ARBA00023054"/>
    </source>
</evidence>
<evidence type="ECO:0000256" key="14">
    <source>
        <dbReference type="ARBA" id="ARBA00022990"/>
    </source>
</evidence>
<comment type="subcellular location">
    <subcellularLocation>
        <location evidence="24">Autolysosome membrane</location>
        <topology evidence="24">Multi-pass membrane protein</topology>
    </subcellularLocation>
    <subcellularLocation>
        <location evidence="3">Cytoplasm</location>
        <location evidence="3">Cytosol</location>
    </subcellularLocation>
    <subcellularLocation>
        <location evidence="5">Cytoplasmic vesicle</location>
        <location evidence="5">COPII-coated vesicle membrane</location>
        <topology evidence="5">Multi-pass membrane protein</topology>
    </subcellularLocation>
    <subcellularLocation>
        <location evidence="4">Cytoplasmic vesicle</location>
        <location evidence="4">Autophagosome membrane</location>
        <topology evidence="4">Multi-pass membrane protein</topology>
    </subcellularLocation>
    <subcellularLocation>
        <location evidence="2">Endoplasmic reticulum-Golgi intermediate compartment membrane</location>
        <topology evidence="2">Multi-pass membrane protein</topology>
    </subcellularLocation>
    <subcellularLocation>
        <location evidence="1">Mitochondrion membrane</location>
        <topology evidence="1">Multi-pass membrane protein</topology>
    </subcellularLocation>
    <subcellularLocation>
        <location evidence="22">Smooth endoplasmic reticulum membrane</location>
        <topology evidence="22">Multi-pass membrane protein</topology>
    </subcellularLocation>
</comment>
<accession>A0AAV3AE14</accession>
<keyword evidence="20" id="KW-0968">Cytoplasmic vesicle</keyword>
<dbReference type="GO" id="GO:0005886">
    <property type="term" value="C:plasma membrane"/>
    <property type="evidence" value="ECO:0007669"/>
    <property type="project" value="TreeGrafter"/>
</dbReference>
<dbReference type="CDD" id="cd15846">
    <property type="entry name" value="SNARE_syntaxin17"/>
    <property type="match status" value="1"/>
</dbReference>
<evidence type="ECO:0000313" key="27">
    <source>
        <dbReference type="EMBL" id="DBA24747.1"/>
    </source>
</evidence>
<keyword evidence="28" id="KW-1185">Reference proteome</keyword>
<dbReference type="GO" id="GO:0012507">
    <property type="term" value="C:ER to Golgi transport vesicle membrane"/>
    <property type="evidence" value="ECO:0007669"/>
    <property type="project" value="UniProtKB-SubCell"/>
</dbReference>
<keyword evidence="17" id="KW-0496">Mitochondrion</keyword>
<evidence type="ECO:0000313" key="28">
    <source>
        <dbReference type="Proteomes" id="UP001181693"/>
    </source>
</evidence>
<feature type="domain" description="T-SNARE coiled-coil homology" evidence="26">
    <location>
        <begin position="134"/>
        <end position="188"/>
    </location>
</feature>
<keyword evidence="11" id="KW-0256">Endoplasmic reticulum</keyword>
<dbReference type="SUPFAM" id="SSF47661">
    <property type="entry name" value="t-snare proteins"/>
    <property type="match status" value="1"/>
</dbReference>
<evidence type="ECO:0000256" key="1">
    <source>
        <dbReference type="ARBA" id="ARBA00004225"/>
    </source>
</evidence>
<keyword evidence="7" id="KW-0813">Transport</keyword>
<dbReference type="FunFam" id="1.20.5.110:FF:000046">
    <property type="entry name" value="syntaxin-17 isoform X1"/>
    <property type="match status" value="1"/>
</dbReference>
<keyword evidence="10 25" id="KW-0812">Transmembrane</keyword>
<gene>
    <name evidence="27" type="ORF">GDO54_012363</name>
</gene>
<reference evidence="27" key="1">
    <citation type="thesis" date="2020" institute="ProQuest LLC" country="789 East Eisenhower Parkway, Ann Arbor, MI, USA">
        <title>Comparative Genomics and Chromosome Evolution.</title>
        <authorList>
            <person name="Mudd A.B."/>
        </authorList>
    </citation>
    <scope>NUCLEOTIDE SEQUENCE</scope>
    <source>
        <strain evidence="27">1538</strain>
        <tissue evidence="27">Blood</tissue>
    </source>
</reference>
<dbReference type="GO" id="GO:0120281">
    <property type="term" value="C:autolysosome membrane"/>
    <property type="evidence" value="ECO:0007669"/>
    <property type="project" value="UniProtKB-SubCell"/>
</dbReference>
<dbReference type="AlphaFoldDB" id="A0AAV3AE14"/>
<evidence type="ECO:0000259" key="26">
    <source>
        <dbReference type="PROSITE" id="PS50192"/>
    </source>
</evidence>
<dbReference type="Gene3D" id="1.20.5.110">
    <property type="match status" value="1"/>
</dbReference>
<keyword evidence="12" id="KW-0931">ER-Golgi transport</keyword>
<comment type="function">
    <text evidence="21">SNAREs, soluble N-ethylmaleimide-sensitive factor-attachment protein receptors, are essential proteins for fusion of cellular membranes. SNAREs localized on opposing membranes assemble to form a trans-SNARE complex, an extended, parallel four alpha-helical bundle that drives membrane fusion. STX17 is a SNARE of the autophagosome involved in autophagy through the direct control of autophagosome membrane fusion with the lysosome membrane. May also play a role in the early secretory pathway where it may maintain the architecture of the endoplasmic reticulum-Golgi intermediate compartment/ERGIC and Golgi and/or regulate transport between the endoplasmic reticulum, the ERGIC and the Golgi.</text>
</comment>
<keyword evidence="19" id="KW-0458">Lysosome</keyword>
<dbReference type="InterPro" id="IPR045242">
    <property type="entry name" value="Syntaxin"/>
</dbReference>
<sequence>MENEQKVPYRCLESAVLKFTKVVIPTDLERLRNNQLNIEKQLRANIKQMETLFLKVRSDDFQALAKVLHPVKNLALDSISSFLEIHSKTGENLLINEASLTQEQNSVSKDFCVGDSEIQINNQFIELQDQIALESWTSLEKDLLDLNDMVNEFSHLVHTQQEKIDSIEDHVNTAAVNVEEGTKNLGKALKYKLSVLPAAGAVIGGLVGGPIGLLVGLKVSGVAAAIGGGLLGFTGGKILQHRKENIEELACNTKDFNQEEEEKFT</sequence>
<dbReference type="GO" id="GO:0000149">
    <property type="term" value="F:SNARE binding"/>
    <property type="evidence" value="ECO:0007669"/>
    <property type="project" value="TreeGrafter"/>
</dbReference>
<evidence type="ECO:0000256" key="20">
    <source>
        <dbReference type="ARBA" id="ARBA00023329"/>
    </source>
</evidence>
<evidence type="ECO:0000256" key="3">
    <source>
        <dbReference type="ARBA" id="ARBA00004514"/>
    </source>
</evidence>
<evidence type="ECO:0000256" key="6">
    <source>
        <dbReference type="ARBA" id="ARBA00009063"/>
    </source>
</evidence>
<name>A0AAV3AE14_PYXAD</name>
<comment type="caution">
    <text evidence="27">The sequence shown here is derived from an EMBL/GenBank/DDBJ whole genome shotgun (WGS) entry which is preliminary data.</text>
</comment>
<evidence type="ECO:0000256" key="13">
    <source>
        <dbReference type="ARBA" id="ARBA00022989"/>
    </source>
</evidence>
<evidence type="ECO:0000256" key="15">
    <source>
        <dbReference type="ARBA" id="ARBA00023006"/>
    </source>
</evidence>
<dbReference type="InterPro" id="IPR059001">
    <property type="entry name" value="STX17_N"/>
</dbReference>
<dbReference type="GO" id="GO:0048278">
    <property type="term" value="P:vesicle docking"/>
    <property type="evidence" value="ECO:0007669"/>
    <property type="project" value="TreeGrafter"/>
</dbReference>
<dbReference type="InterPro" id="IPR028676">
    <property type="entry name" value="STX17_SNARE"/>
</dbReference>
<evidence type="ECO:0000256" key="24">
    <source>
        <dbReference type="ARBA" id="ARBA00093444"/>
    </source>
</evidence>
<dbReference type="GO" id="GO:0006914">
    <property type="term" value="P:autophagy"/>
    <property type="evidence" value="ECO:0007669"/>
    <property type="project" value="UniProtKB-KW"/>
</dbReference>
<evidence type="ECO:0000256" key="8">
    <source>
        <dbReference type="ARBA" id="ARBA00022490"/>
    </source>
</evidence>
<keyword evidence="13 25" id="KW-1133">Transmembrane helix</keyword>
<dbReference type="GO" id="GO:0000421">
    <property type="term" value="C:autophagosome membrane"/>
    <property type="evidence" value="ECO:0007669"/>
    <property type="project" value="UniProtKB-SubCell"/>
</dbReference>
<evidence type="ECO:0000256" key="12">
    <source>
        <dbReference type="ARBA" id="ARBA00022892"/>
    </source>
</evidence>
<evidence type="ECO:0000256" key="9">
    <source>
        <dbReference type="ARBA" id="ARBA00022553"/>
    </source>
</evidence>
<dbReference type="SUPFAM" id="SSF58038">
    <property type="entry name" value="SNARE fusion complex"/>
    <property type="match status" value="1"/>
</dbReference>
<dbReference type="GO" id="GO:0031966">
    <property type="term" value="C:mitochondrial membrane"/>
    <property type="evidence" value="ECO:0007669"/>
    <property type="project" value="UniProtKB-SubCell"/>
</dbReference>
<feature type="transmembrane region" description="Helical" evidence="25">
    <location>
        <begin position="221"/>
        <end position="239"/>
    </location>
</feature>
<dbReference type="PANTHER" id="PTHR19957">
    <property type="entry name" value="SYNTAXIN"/>
    <property type="match status" value="1"/>
</dbReference>
<dbReference type="SMART" id="SM00397">
    <property type="entry name" value="t_SNARE"/>
    <property type="match status" value="1"/>
</dbReference>
<evidence type="ECO:0000256" key="19">
    <source>
        <dbReference type="ARBA" id="ARBA00023228"/>
    </source>
</evidence>
<evidence type="ECO:0000256" key="11">
    <source>
        <dbReference type="ARBA" id="ARBA00022824"/>
    </source>
</evidence>
<evidence type="ECO:0000256" key="21">
    <source>
        <dbReference type="ARBA" id="ARBA00055921"/>
    </source>
</evidence>
<keyword evidence="9" id="KW-0597">Phosphoprotein</keyword>
<evidence type="ECO:0000256" key="5">
    <source>
        <dbReference type="ARBA" id="ARBA00004557"/>
    </source>
</evidence>
<dbReference type="GO" id="GO:0031201">
    <property type="term" value="C:SNARE complex"/>
    <property type="evidence" value="ECO:0007669"/>
    <property type="project" value="TreeGrafter"/>
</dbReference>
<organism evidence="27 28">
    <name type="scientific">Pyxicephalus adspersus</name>
    <name type="common">African bullfrog</name>
    <dbReference type="NCBI Taxonomy" id="30357"/>
    <lineage>
        <taxon>Eukaryota</taxon>
        <taxon>Metazoa</taxon>
        <taxon>Chordata</taxon>
        <taxon>Craniata</taxon>
        <taxon>Vertebrata</taxon>
        <taxon>Euteleostomi</taxon>
        <taxon>Amphibia</taxon>
        <taxon>Batrachia</taxon>
        <taxon>Anura</taxon>
        <taxon>Neobatrachia</taxon>
        <taxon>Ranoidea</taxon>
        <taxon>Pyxicephalidae</taxon>
        <taxon>Pyxicephalinae</taxon>
        <taxon>Pyxicephalus</taxon>
    </lineage>
</organism>
<evidence type="ECO:0000256" key="2">
    <source>
        <dbReference type="ARBA" id="ARBA00004457"/>
    </source>
</evidence>
<proteinExistence type="inferred from homology"/>
<feature type="transmembrane region" description="Helical" evidence="25">
    <location>
        <begin position="193"/>
        <end position="215"/>
    </location>
</feature>
<evidence type="ECO:0000256" key="23">
    <source>
        <dbReference type="ARBA" id="ARBA00069804"/>
    </source>
</evidence>
<dbReference type="PANTHER" id="PTHR19957:SF139">
    <property type="entry name" value="SYNTAXIN-17"/>
    <property type="match status" value="1"/>
</dbReference>
<keyword evidence="15" id="KW-0072">Autophagy</keyword>
<dbReference type="GO" id="GO:0005484">
    <property type="term" value="F:SNAP receptor activity"/>
    <property type="evidence" value="ECO:0007669"/>
    <property type="project" value="TreeGrafter"/>
</dbReference>
<keyword evidence="18 25" id="KW-0472">Membrane</keyword>
<comment type="similarity">
    <text evidence="6">Belongs to the syntaxin family.</text>
</comment>
<dbReference type="InterPro" id="IPR000727">
    <property type="entry name" value="T_SNARE_dom"/>
</dbReference>
<evidence type="ECO:0000256" key="25">
    <source>
        <dbReference type="SAM" id="Phobius"/>
    </source>
</evidence>
<dbReference type="GO" id="GO:0005829">
    <property type="term" value="C:cytosol"/>
    <property type="evidence" value="ECO:0007669"/>
    <property type="project" value="UniProtKB-SubCell"/>
</dbReference>
<evidence type="ECO:0000256" key="17">
    <source>
        <dbReference type="ARBA" id="ARBA00023128"/>
    </source>
</evidence>
<keyword evidence="16" id="KW-0175">Coiled coil</keyword>
<evidence type="ECO:0000256" key="18">
    <source>
        <dbReference type="ARBA" id="ARBA00023136"/>
    </source>
</evidence>
<dbReference type="GO" id="GO:0006906">
    <property type="term" value="P:vesicle fusion"/>
    <property type="evidence" value="ECO:0007669"/>
    <property type="project" value="TreeGrafter"/>
</dbReference>